<dbReference type="OrthoDB" id="348111at2"/>
<dbReference type="Gene3D" id="3.20.20.60">
    <property type="entry name" value="Phosphoenolpyruvate-binding domains"/>
    <property type="match status" value="1"/>
</dbReference>
<name>A0A2P7QNK1_9SPHN</name>
<protein>
    <submittedName>
        <fullName evidence="6">Uncharacterized protein</fullName>
    </submittedName>
</protein>
<evidence type="ECO:0000256" key="5">
    <source>
        <dbReference type="PIRSR" id="PIRSR015582-2"/>
    </source>
</evidence>
<evidence type="ECO:0000256" key="4">
    <source>
        <dbReference type="ARBA" id="ARBA00022842"/>
    </source>
</evidence>
<dbReference type="PANTHER" id="PTHR32308">
    <property type="entry name" value="LYASE BETA SUBUNIT, PUTATIVE (AFU_ORTHOLOGUE AFUA_4G13030)-RELATED"/>
    <property type="match status" value="1"/>
</dbReference>
<reference evidence="6 7" key="1">
    <citation type="submission" date="2018-03" db="EMBL/GenBank/DDBJ databases">
        <title>The draft genome of Sphingosinicella sp. GL-C-18.</title>
        <authorList>
            <person name="Liu L."/>
            <person name="Li L."/>
            <person name="Liang L."/>
            <person name="Zhang X."/>
            <person name="Wang T."/>
        </authorList>
    </citation>
    <scope>NUCLEOTIDE SEQUENCE [LARGE SCALE GENOMIC DNA]</scope>
    <source>
        <strain evidence="6 7">GL-C-18</strain>
    </source>
</reference>
<evidence type="ECO:0000256" key="2">
    <source>
        <dbReference type="ARBA" id="ARBA00005568"/>
    </source>
</evidence>
<dbReference type="GO" id="GO:0003824">
    <property type="term" value="F:catalytic activity"/>
    <property type="evidence" value="ECO:0007669"/>
    <property type="project" value="InterPro"/>
</dbReference>
<dbReference type="InterPro" id="IPR039480">
    <property type="entry name" value="C-C_Bond_Lyase-like"/>
</dbReference>
<comment type="similarity">
    <text evidence="2">Belongs to the HpcH/HpaI aldolase family.</text>
</comment>
<dbReference type="InterPro" id="IPR040442">
    <property type="entry name" value="Pyrv_kinase-like_dom_sf"/>
</dbReference>
<dbReference type="Pfam" id="PF15617">
    <property type="entry name" value="C-C_Bond_Lyase"/>
    <property type="match status" value="1"/>
</dbReference>
<evidence type="ECO:0000313" key="7">
    <source>
        <dbReference type="Proteomes" id="UP000241167"/>
    </source>
</evidence>
<accession>A0A2P7QNK1</accession>
<dbReference type="GO" id="GO:0006107">
    <property type="term" value="P:oxaloacetate metabolic process"/>
    <property type="evidence" value="ECO:0007669"/>
    <property type="project" value="TreeGrafter"/>
</dbReference>
<dbReference type="EMBL" id="PXYI01000004">
    <property type="protein sequence ID" value="PSJ39520.1"/>
    <property type="molecule type" value="Genomic_DNA"/>
</dbReference>
<dbReference type="GO" id="GO:0000287">
    <property type="term" value="F:magnesium ion binding"/>
    <property type="evidence" value="ECO:0007669"/>
    <property type="project" value="TreeGrafter"/>
</dbReference>
<sequence>MRDATSLGATLYLPTTRRDLGPIVSGTRYPELRSAVLCLEDSVRPDDLPAAMANLAALLPTIDPSGHGPRLFVRPRDPAMLARILQMPGIERIEGFVVPKATADSFPAYLHLLANHTHMLMPTLETREMFDLDQVRRLRDQLVGVQGRILAVRIGGNDLLQQIGARRSLERTLYEGPLAATIGALVAAFAPFGFALSAPVLEHFACHDLLRREVARDVEHGLLTKTAIHPDQVAIIHDGYRVEPSELAEARAMLAADSPAVFALSGSMCEPATHRRWAQSILRRAECFGIRHDPLAAVI</sequence>
<comment type="cofactor">
    <cofactor evidence="1">
        <name>Mg(2+)</name>
        <dbReference type="ChEBI" id="CHEBI:18420"/>
    </cofactor>
</comment>
<keyword evidence="3 5" id="KW-0479">Metal-binding</keyword>
<evidence type="ECO:0000256" key="1">
    <source>
        <dbReference type="ARBA" id="ARBA00001946"/>
    </source>
</evidence>
<evidence type="ECO:0000256" key="3">
    <source>
        <dbReference type="ARBA" id="ARBA00022723"/>
    </source>
</evidence>
<keyword evidence="7" id="KW-1185">Reference proteome</keyword>
<dbReference type="InterPro" id="IPR015813">
    <property type="entry name" value="Pyrv/PenolPyrv_kinase-like_dom"/>
</dbReference>
<dbReference type="PANTHER" id="PTHR32308:SF10">
    <property type="entry name" value="CITRATE LYASE SUBUNIT BETA"/>
    <property type="match status" value="1"/>
</dbReference>
<feature type="binding site" evidence="5">
    <location>
        <position position="158"/>
    </location>
    <ligand>
        <name>Mg(2+)</name>
        <dbReference type="ChEBI" id="CHEBI:18420"/>
    </ligand>
</feature>
<organism evidence="6 7">
    <name type="scientific">Allosphingosinicella deserti</name>
    <dbReference type="NCBI Taxonomy" id="2116704"/>
    <lineage>
        <taxon>Bacteria</taxon>
        <taxon>Pseudomonadati</taxon>
        <taxon>Pseudomonadota</taxon>
        <taxon>Alphaproteobacteria</taxon>
        <taxon>Sphingomonadales</taxon>
        <taxon>Sphingomonadaceae</taxon>
        <taxon>Allosphingosinicella</taxon>
    </lineage>
</organism>
<dbReference type="InterPro" id="IPR011206">
    <property type="entry name" value="Citrate_lyase_beta/mcl1/mcl2"/>
</dbReference>
<proteinExistence type="inferred from homology"/>
<dbReference type="AlphaFoldDB" id="A0A2P7QNK1"/>
<dbReference type="Proteomes" id="UP000241167">
    <property type="component" value="Unassembled WGS sequence"/>
</dbReference>
<comment type="caution">
    <text evidence="6">The sequence shown here is derived from an EMBL/GenBank/DDBJ whole genome shotgun (WGS) entry which is preliminary data.</text>
</comment>
<dbReference type="RefSeq" id="WP_106513421.1">
    <property type="nucleotide sequence ID" value="NZ_PXYI01000004.1"/>
</dbReference>
<dbReference type="PIRSF" id="PIRSF015582">
    <property type="entry name" value="Cit_lyase_B"/>
    <property type="match status" value="1"/>
</dbReference>
<evidence type="ECO:0000313" key="6">
    <source>
        <dbReference type="EMBL" id="PSJ39520.1"/>
    </source>
</evidence>
<gene>
    <name evidence="6" type="ORF">C7I55_13010</name>
</gene>
<dbReference type="SUPFAM" id="SSF51621">
    <property type="entry name" value="Phosphoenolpyruvate/pyruvate domain"/>
    <property type="match status" value="1"/>
</dbReference>
<keyword evidence="4 5" id="KW-0460">Magnesium</keyword>